<feature type="domain" description="Bacterial transcriptional activator" evidence="4">
    <location>
        <begin position="100"/>
        <end position="241"/>
    </location>
</feature>
<dbReference type="InterPro" id="IPR011990">
    <property type="entry name" value="TPR-like_helical_dom_sf"/>
</dbReference>
<dbReference type="PANTHER" id="PTHR16305">
    <property type="entry name" value="TESTICULAR SOLUBLE ADENYLYL CYCLASE"/>
    <property type="match status" value="1"/>
</dbReference>
<evidence type="ECO:0000256" key="1">
    <source>
        <dbReference type="ARBA" id="ARBA00022741"/>
    </source>
</evidence>
<evidence type="ECO:0000259" key="4">
    <source>
        <dbReference type="SMART" id="SM01043"/>
    </source>
</evidence>
<dbReference type="RefSeq" id="WP_161424106.1">
    <property type="nucleotide sequence ID" value="NZ_JARWMY010000025.1"/>
</dbReference>
<dbReference type="InterPro" id="IPR041664">
    <property type="entry name" value="AAA_16"/>
</dbReference>
<dbReference type="GO" id="GO:0005737">
    <property type="term" value="C:cytoplasm"/>
    <property type="evidence" value="ECO:0007669"/>
    <property type="project" value="TreeGrafter"/>
</dbReference>
<dbReference type="SUPFAM" id="SSF52540">
    <property type="entry name" value="P-loop containing nucleoside triphosphate hydrolases"/>
    <property type="match status" value="1"/>
</dbReference>
<reference evidence="5 6" key="1">
    <citation type="submission" date="2019-12" db="EMBL/GenBank/DDBJ databases">
        <title>Draft genome sequencing of Halomonas icarensis D1-1.</title>
        <authorList>
            <person name="Pandiyan K."/>
            <person name="Kushwaha P."/>
            <person name="Gowdham M."/>
            <person name="Chakdar H."/>
            <person name="Singh A."/>
            <person name="Kumar M."/>
            <person name="Saxena A.K."/>
        </authorList>
    </citation>
    <scope>NUCLEOTIDE SEQUENCE [LARGE SCALE GENOMIC DNA]</scope>
    <source>
        <strain evidence="5 6">D1-1</strain>
    </source>
</reference>
<dbReference type="EMBL" id="WUTS01000001">
    <property type="protein sequence ID" value="NAW14201.1"/>
    <property type="molecule type" value="Genomic_DNA"/>
</dbReference>
<dbReference type="GO" id="GO:0005524">
    <property type="term" value="F:ATP binding"/>
    <property type="evidence" value="ECO:0007669"/>
    <property type="project" value="UniProtKB-KW"/>
</dbReference>
<feature type="compositionally biased region" description="Polar residues" evidence="3">
    <location>
        <begin position="262"/>
        <end position="277"/>
    </location>
</feature>
<evidence type="ECO:0000256" key="3">
    <source>
        <dbReference type="SAM" id="MobiDB-lite"/>
    </source>
</evidence>
<evidence type="ECO:0000256" key="2">
    <source>
        <dbReference type="ARBA" id="ARBA00022840"/>
    </source>
</evidence>
<dbReference type="InterPro" id="IPR005158">
    <property type="entry name" value="BTAD"/>
</dbReference>
<dbReference type="InterPro" id="IPR027417">
    <property type="entry name" value="P-loop_NTPase"/>
</dbReference>
<proteinExistence type="predicted"/>
<name>A0A7X4W1J6_9GAMM</name>
<evidence type="ECO:0000313" key="6">
    <source>
        <dbReference type="Proteomes" id="UP000448235"/>
    </source>
</evidence>
<evidence type="ECO:0000313" key="5">
    <source>
        <dbReference type="EMBL" id="NAW14201.1"/>
    </source>
</evidence>
<organism evidence="5 6">
    <name type="scientific">Halomonas icarae</name>
    <dbReference type="NCBI Taxonomy" id="2691040"/>
    <lineage>
        <taxon>Bacteria</taxon>
        <taxon>Pseudomonadati</taxon>
        <taxon>Pseudomonadota</taxon>
        <taxon>Gammaproteobacteria</taxon>
        <taxon>Oceanospirillales</taxon>
        <taxon>Halomonadaceae</taxon>
        <taxon>Halomonas</taxon>
    </lineage>
</organism>
<dbReference type="Gene3D" id="3.40.50.300">
    <property type="entry name" value="P-loop containing nucleotide triphosphate hydrolases"/>
    <property type="match status" value="1"/>
</dbReference>
<keyword evidence="1" id="KW-0547">Nucleotide-binding</keyword>
<keyword evidence="6" id="KW-1185">Reference proteome</keyword>
<sequence>MGGCPLELHLLGELQLATKGREVALPASKKTRALLAYLVATGGPHRRQWLCDLLWEGPNDPRGELRWSLAKIRPLLDMGGRVRLETNRSWVAFAPSAAKVDLITARESLDDIANASLTSLRAALALFRGEFLDGLDLPACYRFQAWCLAERAALSKLRLAALDALVNRLSDSPEEALTQARALVAIDPLTEGGHVHVVRLLGRLGRRREALEEYEWAHQLLEREMGVASCEALERARRAIKPKSFAPLQEQGREELPEAKSSESQAASGRSPRNSMTLVGRHAERVQIEQLVSAAIDGRSTPLLLITGEPGIGKSRLLEYLVERMTMSGAFCLTGRAFEAEAVRPYGIWSDALRAIPADTIPDEVGHGLLQLRPDMGQPPTIPVDRARFFEAILSLLQHLSRQAPLLVVLDDLQWLDEASSALFHYVARSLLASNIGLLACAFRPGELEDNPAVLRTLQTLERDEQVLRLPLAVLSAAETAQLVQAVNPEVDVAAIAGESEGHPLFALELARTFREGHYQPGRSLQVVIAQQFDMLGDPCRGLVAWAATMGRAFGPELLIQLARLEMPVLLSALEALERRGILRIANEDRYDFVHDLVRRVAYQRISQPRRKLMHGQIAQVLAERVESQEELASDLAHHAELAGEHALAARACVLAGERSLRLFANVEATALARRGRAHLDSLADDALRRELLIGLFKVEILAAAGPAMRSPPPLVSELSEAVSDAEVAGQHAAAATGHYLLSVLHQKGGDTLRATQSTVRAAAVGRGTHRQTLARQLANTARCLIELETEIPRARALLREVDTLLGDAGQGVCELQWGHGLLERWEGNSEHAALLTERALGLARDAQDRWREYQCLTWLAVIEFERGRYATVMERCSELRAVAVGLGEQQAPVADTLQALAEFADDSEPRLDRLAAALTQLRAVDDKSHLAYALNTAASLCVRQGQPSRAQGFAKEALDAAVAMQRHDEATIAQATLAGLGGRYREEAASGAIERLTRRSAELERCNARVRAAIAEVAVIARAAPDVVPALPTNEQR</sequence>
<dbReference type="SMART" id="SM01043">
    <property type="entry name" value="BTAD"/>
    <property type="match status" value="1"/>
</dbReference>
<dbReference type="SUPFAM" id="SSF48452">
    <property type="entry name" value="TPR-like"/>
    <property type="match status" value="1"/>
</dbReference>
<keyword evidence="2" id="KW-0067">ATP-binding</keyword>
<dbReference type="Gene3D" id="1.25.40.10">
    <property type="entry name" value="Tetratricopeptide repeat domain"/>
    <property type="match status" value="2"/>
</dbReference>
<accession>A0A7X4W1J6</accession>
<comment type="caution">
    <text evidence="5">The sequence shown here is derived from an EMBL/GenBank/DDBJ whole genome shotgun (WGS) entry which is preliminary data.</text>
</comment>
<dbReference type="Proteomes" id="UP000448235">
    <property type="component" value="Unassembled WGS sequence"/>
</dbReference>
<feature type="compositionally biased region" description="Basic and acidic residues" evidence="3">
    <location>
        <begin position="251"/>
        <end position="261"/>
    </location>
</feature>
<protein>
    <submittedName>
        <fullName evidence="5">AAA family ATPase</fullName>
    </submittedName>
</protein>
<dbReference type="Gene3D" id="1.10.10.10">
    <property type="entry name" value="Winged helix-like DNA-binding domain superfamily/Winged helix DNA-binding domain"/>
    <property type="match status" value="1"/>
</dbReference>
<dbReference type="InterPro" id="IPR036388">
    <property type="entry name" value="WH-like_DNA-bd_sf"/>
</dbReference>
<dbReference type="GO" id="GO:0004016">
    <property type="term" value="F:adenylate cyclase activity"/>
    <property type="evidence" value="ECO:0007669"/>
    <property type="project" value="TreeGrafter"/>
</dbReference>
<dbReference type="AlphaFoldDB" id="A0A7X4W1J6"/>
<dbReference type="PANTHER" id="PTHR16305:SF28">
    <property type="entry name" value="GUANYLATE CYCLASE DOMAIN-CONTAINING PROTEIN"/>
    <property type="match status" value="1"/>
</dbReference>
<dbReference type="Pfam" id="PF13191">
    <property type="entry name" value="AAA_16"/>
    <property type="match status" value="1"/>
</dbReference>
<dbReference type="Pfam" id="PF03704">
    <property type="entry name" value="BTAD"/>
    <property type="match status" value="1"/>
</dbReference>
<gene>
    <name evidence="5" type="ORF">GRB80_15315</name>
</gene>
<feature type="region of interest" description="Disordered" evidence="3">
    <location>
        <begin position="244"/>
        <end position="279"/>
    </location>
</feature>